<dbReference type="RefSeq" id="WP_160335156.1">
    <property type="nucleotide sequence ID" value="NZ_WSRP01000015.1"/>
</dbReference>
<organism evidence="3 4">
    <name type="scientific">Parasutterella muris</name>
    <dbReference type="NCBI Taxonomy" id="2565572"/>
    <lineage>
        <taxon>Bacteria</taxon>
        <taxon>Pseudomonadati</taxon>
        <taxon>Pseudomonadota</taxon>
        <taxon>Betaproteobacteria</taxon>
        <taxon>Burkholderiales</taxon>
        <taxon>Sutterellaceae</taxon>
        <taxon>Parasutterella</taxon>
    </lineage>
</organism>
<dbReference type="OrthoDB" id="9783294at2"/>
<comment type="caution">
    <text evidence="3">The sequence shown here is derived from an EMBL/GenBank/DDBJ whole genome shotgun (WGS) entry which is preliminary data.</text>
</comment>
<reference evidence="3 4" key="1">
    <citation type="submission" date="2019-12" db="EMBL/GenBank/DDBJ databases">
        <title>Microbes associate with the intestines of laboratory mice.</title>
        <authorList>
            <person name="Navarre W."/>
            <person name="Wong E."/>
        </authorList>
    </citation>
    <scope>NUCLEOTIDE SEQUENCE [LARGE SCALE GENOMIC DNA]</scope>
    <source>
        <strain evidence="3 4">NM82_D38</strain>
    </source>
</reference>
<protein>
    <submittedName>
        <fullName evidence="3">Peptidase dimerization domain-containing protein</fullName>
    </submittedName>
</protein>
<keyword evidence="1" id="KW-0732">Signal</keyword>
<accession>A0A6L6YH67</accession>
<dbReference type="InterPro" id="IPR036264">
    <property type="entry name" value="Bact_exopeptidase_dim_dom"/>
</dbReference>
<name>A0A6L6YH67_9BURK</name>
<sequence length="133" mass="13588">MKKSLILIALGLFSAGASAATYEVSITGPGGHSNGNYGNTNAVHAGSRAVLQIEKLLPCASMSSFKGGATVNAIAADAAFLVNTDGCGANALETLTQAVKAGVDLENNFRGVKLGDMVRGFPADIKFSIKELK</sequence>
<evidence type="ECO:0000313" key="4">
    <source>
        <dbReference type="Proteomes" id="UP000472580"/>
    </source>
</evidence>
<dbReference type="GO" id="GO:0016787">
    <property type="term" value="F:hydrolase activity"/>
    <property type="evidence" value="ECO:0007669"/>
    <property type="project" value="UniProtKB-KW"/>
</dbReference>
<evidence type="ECO:0000313" key="3">
    <source>
        <dbReference type="EMBL" id="MVX56724.1"/>
    </source>
</evidence>
<feature type="chain" id="PRO_5027003815" evidence="1">
    <location>
        <begin position="20"/>
        <end position="133"/>
    </location>
</feature>
<keyword evidence="4" id="KW-1185">Reference proteome</keyword>
<dbReference type="AlphaFoldDB" id="A0A6L6YH67"/>
<dbReference type="Pfam" id="PF07687">
    <property type="entry name" value="M20_dimer"/>
    <property type="match status" value="1"/>
</dbReference>
<dbReference type="SUPFAM" id="SSF55031">
    <property type="entry name" value="Bacterial exopeptidase dimerisation domain"/>
    <property type="match status" value="1"/>
</dbReference>
<feature type="signal peptide" evidence="1">
    <location>
        <begin position="1"/>
        <end position="19"/>
    </location>
</feature>
<dbReference type="Proteomes" id="UP000472580">
    <property type="component" value="Unassembled WGS sequence"/>
</dbReference>
<evidence type="ECO:0000259" key="2">
    <source>
        <dbReference type="Pfam" id="PF07687"/>
    </source>
</evidence>
<evidence type="ECO:0000256" key="1">
    <source>
        <dbReference type="SAM" id="SignalP"/>
    </source>
</evidence>
<proteinExistence type="predicted"/>
<gene>
    <name evidence="3" type="ORF">E5987_05810</name>
</gene>
<dbReference type="EMBL" id="WSRP01000015">
    <property type="protein sequence ID" value="MVX56724.1"/>
    <property type="molecule type" value="Genomic_DNA"/>
</dbReference>
<feature type="domain" description="Peptidase M20 dimerisation" evidence="2">
    <location>
        <begin position="19"/>
        <end position="100"/>
    </location>
</feature>
<dbReference type="InterPro" id="IPR011650">
    <property type="entry name" value="Peptidase_M20_dimer"/>
</dbReference>